<dbReference type="InterPro" id="IPR043129">
    <property type="entry name" value="ATPase_NBD"/>
</dbReference>
<dbReference type="CDD" id="cd24007">
    <property type="entry name" value="ASKHA_NBD_eukNAGK-like"/>
    <property type="match status" value="1"/>
</dbReference>
<dbReference type="PANTHER" id="PTHR43190:SF3">
    <property type="entry name" value="N-ACETYL-D-GLUCOSAMINE KINASE"/>
    <property type="match status" value="1"/>
</dbReference>
<proteinExistence type="predicted"/>
<reference evidence="2 3" key="1">
    <citation type="submission" date="2019-07" db="EMBL/GenBank/DDBJ databases">
        <title>Whole genome shotgun sequence of Deinococcus cellulosilyticus NBRC 106333.</title>
        <authorList>
            <person name="Hosoyama A."/>
            <person name="Uohara A."/>
            <person name="Ohji S."/>
            <person name="Ichikawa N."/>
        </authorList>
    </citation>
    <scope>NUCLEOTIDE SEQUENCE [LARGE SCALE GENOMIC DNA]</scope>
    <source>
        <strain evidence="2 3">NBRC 106333</strain>
    </source>
</reference>
<dbReference type="EMBL" id="BJXB01000032">
    <property type="protein sequence ID" value="GEM49308.1"/>
    <property type="molecule type" value="Genomic_DNA"/>
</dbReference>
<dbReference type="InterPro" id="IPR002731">
    <property type="entry name" value="ATPase_BadF"/>
</dbReference>
<evidence type="ECO:0000313" key="2">
    <source>
        <dbReference type="EMBL" id="GEM49308.1"/>
    </source>
</evidence>
<accession>A0A511N9Y3</accession>
<dbReference type="Gene3D" id="3.30.420.40">
    <property type="match status" value="2"/>
</dbReference>
<sequence length="315" mass="34234">MNFVLGLDGGGSKTAALLLSESGTTLGPFYTTGVNPFDNPKWQDTLISFLNSLPQVNLTAACFGLPGYGEVDAYSRMQDQTIENWVSNIRYDVVNDVQVAFEGAFCGSAGVLMLAGTGSMAWGSDGTQHIRVGGWGEKLGDEGSGYWIGEQALSLLTHTLDGRLQDDVFKSSLLEHLSIHSVDPSRDLLSWYYTLDHPRSQIAALSQLVDRMARAGNRTALDILSGSSQHLAHHIEAAWKKLGLQNQPLTWSYAGSLFKSQLVLDGVKDRLPDSQLQEPLLRPLSGAVWHAAKLAGWDRPLDRVKDAMSAVGYQG</sequence>
<protein>
    <submittedName>
        <fullName evidence="2">N-acetylglucosamine kinase</fullName>
    </submittedName>
</protein>
<dbReference type="Proteomes" id="UP000321306">
    <property type="component" value="Unassembled WGS sequence"/>
</dbReference>
<organism evidence="2 3">
    <name type="scientific">Deinococcus cellulosilyticus (strain DSM 18568 / NBRC 106333 / KACC 11606 / 5516J-15)</name>
    <dbReference type="NCBI Taxonomy" id="1223518"/>
    <lineage>
        <taxon>Bacteria</taxon>
        <taxon>Thermotogati</taxon>
        <taxon>Deinococcota</taxon>
        <taxon>Deinococci</taxon>
        <taxon>Deinococcales</taxon>
        <taxon>Deinococcaceae</taxon>
        <taxon>Deinococcus</taxon>
    </lineage>
</organism>
<dbReference type="PANTHER" id="PTHR43190">
    <property type="entry name" value="N-ACETYL-D-GLUCOSAMINE KINASE"/>
    <property type="match status" value="1"/>
</dbReference>
<keyword evidence="3" id="KW-1185">Reference proteome</keyword>
<dbReference type="OrthoDB" id="9772633at2"/>
<keyword evidence="2" id="KW-0418">Kinase</keyword>
<feature type="domain" description="ATPase BadF/BadG/BcrA/BcrD type" evidence="1">
    <location>
        <begin position="5"/>
        <end position="274"/>
    </location>
</feature>
<evidence type="ECO:0000313" key="3">
    <source>
        <dbReference type="Proteomes" id="UP000321306"/>
    </source>
</evidence>
<dbReference type="RefSeq" id="WP_146889622.1">
    <property type="nucleotide sequence ID" value="NZ_BJXB01000032.1"/>
</dbReference>
<name>A0A511N9Y3_DEIC1</name>
<dbReference type="Pfam" id="PF01869">
    <property type="entry name" value="BcrAD_BadFG"/>
    <property type="match status" value="1"/>
</dbReference>
<dbReference type="SUPFAM" id="SSF53067">
    <property type="entry name" value="Actin-like ATPase domain"/>
    <property type="match status" value="2"/>
</dbReference>
<keyword evidence="2" id="KW-0808">Transferase</keyword>
<gene>
    <name evidence="2" type="ORF">DC3_49430</name>
</gene>
<comment type="caution">
    <text evidence="2">The sequence shown here is derived from an EMBL/GenBank/DDBJ whole genome shotgun (WGS) entry which is preliminary data.</text>
</comment>
<evidence type="ECO:0000259" key="1">
    <source>
        <dbReference type="Pfam" id="PF01869"/>
    </source>
</evidence>
<dbReference type="InterPro" id="IPR052519">
    <property type="entry name" value="Euk-type_GlcNAc_Kinase"/>
</dbReference>
<dbReference type="AlphaFoldDB" id="A0A511N9Y3"/>
<dbReference type="GO" id="GO:0016301">
    <property type="term" value="F:kinase activity"/>
    <property type="evidence" value="ECO:0007669"/>
    <property type="project" value="UniProtKB-KW"/>
</dbReference>